<proteinExistence type="predicted"/>
<name>A0AAW5UIY0_9BACT</name>
<evidence type="ECO:0000313" key="1">
    <source>
        <dbReference type="EMBL" id="MCW4154551.1"/>
    </source>
</evidence>
<reference evidence="1" key="1">
    <citation type="submission" date="2022-11" db="EMBL/GenBank/DDBJ databases">
        <title>Genomic repertoires linked with pathogenic potency of arthritogenic Prevotella copri isolated from the gut of rheumatoid arthritis patients.</title>
        <authorList>
            <person name="Nii T."/>
            <person name="Maeda Y."/>
            <person name="Motooka D."/>
            <person name="Naito M."/>
            <person name="Matsumoto Y."/>
            <person name="Ogawa T."/>
            <person name="Oguro-Igashira E."/>
            <person name="Kishikawa T."/>
            <person name="Yamashita M."/>
            <person name="Koizumi S."/>
            <person name="Kurakawa T."/>
            <person name="Okumura R."/>
            <person name="Kayama H."/>
            <person name="Murakami M."/>
            <person name="Sakaguchi T."/>
            <person name="Das B."/>
            <person name="Nakamura S."/>
            <person name="Okada Y."/>
            <person name="Kumanogoh A."/>
            <person name="Takeda K."/>
        </authorList>
    </citation>
    <scope>NUCLEOTIDE SEQUENCE</scope>
    <source>
        <strain evidence="1">H012_8</strain>
    </source>
</reference>
<sequence length="40" mass="4648">MAKKIDLEALHQQINELQIDKDLNRGKLHPLSEKFTIFAT</sequence>
<evidence type="ECO:0000313" key="2">
    <source>
        <dbReference type="Proteomes" id="UP001209168"/>
    </source>
</evidence>
<gene>
    <name evidence="1" type="ORF">ONT23_03125</name>
</gene>
<comment type="caution">
    <text evidence="1">The sequence shown here is derived from an EMBL/GenBank/DDBJ whole genome shotgun (WGS) entry which is preliminary data.</text>
</comment>
<accession>A0AAW5UIY0</accession>
<dbReference type="AlphaFoldDB" id="A0AAW5UIY0"/>
<organism evidence="1 2">
    <name type="scientific">Segatella copri</name>
    <dbReference type="NCBI Taxonomy" id="165179"/>
    <lineage>
        <taxon>Bacteria</taxon>
        <taxon>Pseudomonadati</taxon>
        <taxon>Bacteroidota</taxon>
        <taxon>Bacteroidia</taxon>
        <taxon>Bacteroidales</taxon>
        <taxon>Prevotellaceae</taxon>
        <taxon>Segatella</taxon>
    </lineage>
</organism>
<dbReference type="Proteomes" id="UP001209168">
    <property type="component" value="Unassembled WGS sequence"/>
</dbReference>
<dbReference type="EMBL" id="JAPDVH010000001">
    <property type="protein sequence ID" value="MCW4154551.1"/>
    <property type="molecule type" value="Genomic_DNA"/>
</dbReference>
<protein>
    <submittedName>
        <fullName evidence="1">Uncharacterized protein</fullName>
    </submittedName>
</protein>
<dbReference type="RefSeq" id="WP_264910038.1">
    <property type="nucleotide sequence ID" value="NZ_CP134814.1"/>
</dbReference>